<reference evidence="1" key="1">
    <citation type="submission" date="2019-02" db="EMBL/GenBank/DDBJ databases">
        <authorList>
            <person name="Gruber-Vodicka R. H."/>
            <person name="Seah K. B. B."/>
        </authorList>
    </citation>
    <scope>NUCLEOTIDE SEQUENCE</scope>
    <source>
        <strain evidence="1">BECK_BZ131</strain>
    </source>
</reference>
<protein>
    <submittedName>
        <fullName evidence="1">Uncharacterized protein</fullName>
    </submittedName>
</protein>
<organism evidence="1">
    <name type="scientific">Candidatus Kentrum sp. FW</name>
    <dbReference type="NCBI Taxonomy" id="2126338"/>
    <lineage>
        <taxon>Bacteria</taxon>
        <taxon>Pseudomonadati</taxon>
        <taxon>Pseudomonadota</taxon>
        <taxon>Gammaproteobacteria</taxon>
        <taxon>Candidatus Kentrum</taxon>
    </lineage>
</organism>
<evidence type="ECO:0000313" key="1">
    <source>
        <dbReference type="EMBL" id="VFJ72359.1"/>
    </source>
</evidence>
<dbReference type="EMBL" id="CAADFE010000033">
    <property type="protein sequence ID" value="VFJ72359.1"/>
    <property type="molecule type" value="Genomic_DNA"/>
</dbReference>
<accession>A0A450TUF8</accession>
<name>A0A450TUF8_9GAMM</name>
<dbReference type="AlphaFoldDB" id="A0A450TUF8"/>
<proteinExistence type="predicted"/>
<sequence length="94" mass="10368">MGGFEVSDSDTENHILGRGPDFARCDLFCSAKFGFSIGVLWTFLLPRMSPRSRNNETGLSSRYGTKHGASLVHGFFPFPRGYGIGDDSRAYLDV</sequence>
<gene>
    <name evidence="1" type="ORF">BECKFW1821C_GA0114237_103325</name>
</gene>